<evidence type="ECO:0000256" key="5">
    <source>
        <dbReference type="ARBA" id="ARBA00022801"/>
    </source>
</evidence>
<evidence type="ECO:0000256" key="3">
    <source>
        <dbReference type="ARBA" id="ARBA00022722"/>
    </source>
</evidence>
<keyword evidence="4" id="KW-0255">Endonuclease</keyword>
<dbReference type="InterPro" id="IPR036397">
    <property type="entry name" value="RNaseH_sf"/>
</dbReference>
<dbReference type="Pfam" id="PF13456">
    <property type="entry name" value="RVT_3"/>
    <property type="match status" value="1"/>
</dbReference>
<dbReference type="Pfam" id="PF17917">
    <property type="entry name" value="RT_RNaseH"/>
    <property type="match status" value="1"/>
</dbReference>
<dbReference type="GO" id="GO:0004523">
    <property type="term" value="F:RNA-DNA hybrid ribonuclease activity"/>
    <property type="evidence" value="ECO:0007669"/>
    <property type="project" value="InterPro"/>
</dbReference>
<evidence type="ECO:0000259" key="7">
    <source>
        <dbReference type="Pfam" id="PF13456"/>
    </source>
</evidence>
<dbReference type="AlphaFoldDB" id="A0AAW2X155"/>
<protein>
    <recommendedName>
        <fullName evidence="10">RNase H type-1 domain-containing protein</fullName>
    </recommendedName>
</protein>
<name>A0AAW2X155_9LAMI</name>
<reference evidence="9" key="2">
    <citation type="journal article" date="2024" name="Plant">
        <title>Genomic evolution and insights into agronomic trait innovations of Sesamum species.</title>
        <authorList>
            <person name="Miao H."/>
            <person name="Wang L."/>
            <person name="Qu L."/>
            <person name="Liu H."/>
            <person name="Sun Y."/>
            <person name="Le M."/>
            <person name="Wang Q."/>
            <person name="Wei S."/>
            <person name="Zheng Y."/>
            <person name="Lin W."/>
            <person name="Duan Y."/>
            <person name="Cao H."/>
            <person name="Xiong S."/>
            <person name="Wang X."/>
            <person name="Wei L."/>
            <person name="Li C."/>
            <person name="Ma Q."/>
            <person name="Ju M."/>
            <person name="Zhao R."/>
            <person name="Li G."/>
            <person name="Mu C."/>
            <person name="Tian Q."/>
            <person name="Mei H."/>
            <person name="Zhang T."/>
            <person name="Gao T."/>
            <person name="Zhang H."/>
        </authorList>
    </citation>
    <scope>NUCLEOTIDE SEQUENCE</scope>
    <source>
        <strain evidence="9">KEN1</strain>
    </source>
</reference>
<keyword evidence="6" id="KW-0695">RNA-directed DNA polymerase</keyword>
<evidence type="ECO:0008006" key="10">
    <source>
        <dbReference type="Google" id="ProtNLM"/>
    </source>
</evidence>
<dbReference type="Gene3D" id="3.30.70.270">
    <property type="match status" value="1"/>
</dbReference>
<dbReference type="GO" id="GO:0003676">
    <property type="term" value="F:nucleic acid binding"/>
    <property type="evidence" value="ECO:0007669"/>
    <property type="project" value="InterPro"/>
</dbReference>
<feature type="domain" description="RNase H type-1" evidence="7">
    <location>
        <begin position="159"/>
        <end position="217"/>
    </location>
</feature>
<dbReference type="PANTHER" id="PTHR48475">
    <property type="entry name" value="RIBONUCLEASE H"/>
    <property type="match status" value="1"/>
</dbReference>
<evidence type="ECO:0000256" key="2">
    <source>
        <dbReference type="ARBA" id="ARBA00022695"/>
    </source>
</evidence>
<dbReference type="Gene3D" id="3.30.420.10">
    <property type="entry name" value="Ribonuclease H-like superfamily/Ribonuclease H"/>
    <property type="match status" value="1"/>
</dbReference>
<feature type="domain" description="Reverse transcriptase RNase H-like" evidence="8">
    <location>
        <begin position="71"/>
        <end position="134"/>
    </location>
</feature>
<dbReference type="EMBL" id="JACGWN010000006">
    <property type="protein sequence ID" value="KAL0447290.1"/>
    <property type="molecule type" value="Genomic_DNA"/>
</dbReference>
<organism evidence="9">
    <name type="scientific">Sesamum latifolium</name>
    <dbReference type="NCBI Taxonomy" id="2727402"/>
    <lineage>
        <taxon>Eukaryota</taxon>
        <taxon>Viridiplantae</taxon>
        <taxon>Streptophyta</taxon>
        <taxon>Embryophyta</taxon>
        <taxon>Tracheophyta</taxon>
        <taxon>Spermatophyta</taxon>
        <taxon>Magnoliopsida</taxon>
        <taxon>eudicotyledons</taxon>
        <taxon>Gunneridae</taxon>
        <taxon>Pentapetalae</taxon>
        <taxon>asterids</taxon>
        <taxon>lamiids</taxon>
        <taxon>Lamiales</taxon>
        <taxon>Pedaliaceae</taxon>
        <taxon>Sesamum</taxon>
    </lineage>
</organism>
<proteinExistence type="predicted"/>
<keyword evidence="3" id="KW-0540">Nuclease</keyword>
<evidence type="ECO:0000313" key="9">
    <source>
        <dbReference type="EMBL" id="KAL0447290.1"/>
    </source>
</evidence>
<sequence length="248" mass="27573">MVIERGIEANPEKIEAISRLQSPKTLKEVQKLTGKIALLSRFISRSADRSLLFFKSLGKAKEFKWTEEYEAISSVLVREQEKIQNPVYYVSKMLQGAEKRYRQIEKLALALVVTARKLKPYFQSHKSRTAIKAQVLANFMVEFAGEPISEGKEGWLLHVDGSSNANNRGAGILLQGPKGIEIEVAARLSFATTNNKAEYKALILGLQLALEAGAKELNCSKSRNENERADALSKFGAMVTGVRVESSR</sequence>
<dbReference type="PANTHER" id="PTHR48475:SF2">
    <property type="entry name" value="RIBONUCLEASE H"/>
    <property type="match status" value="1"/>
</dbReference>
<dbReference type="InterPro" id="IPR002156">
    <property type="entry name" value="RNaseH_domain"/>
</dbReference>
<dbReference type="InterPro" id="IPR012337">
    <property type="entry name" value="RNaseH-like_sf"/>
</dbReference>
<evidence type="ECO:0000256" key="6">
    <source>
        <dbReference type="ARBA" id="ARBA00022918"/>
    </source>
</evidence>
<keyword evidence="2" id="KW-0548">Nucleotidyltransferase</keyword>
<dbReference type="GO" id="GO:0003964">
    <property type="term" value="F:RNA-directed DNA polymerase activity"/>
    <property type="evidence" value="ECO:0007669"/>
    <property type="project" value="UniProtKB-KW"/>
</dbReference>
<dbReference type="InterPro" id="IPR041373">
    <property type="entry name" value="RT_RNaseH"/>
</dbReference>
<evidence type="ECO:0000259" key="8">
    <source>
        <dbReference type="Pfam" id="PF17917"/>
    </source>
</evidence>
<evidence type="ECO:0000256" key="4">
    <source>
        <dbReference type="ARBA" id="ARBA00022759"/>
    </source>
</evidence>
<dbReference type="SUPFAM" id="SSF56672">
    <property type="entry name" value="DNA/RNA polymerases"/>
    <property type="match status" value="1"/>
</dbReference>
<comment type="caution">
    <text evidence="9">The sequence shown here is derived from an EMBL/GenBank/DDBJ whole genome shotgun (WGS) entry which is preliminary data.</text>
</comment>
<keyword evidence="5" id="KW-0378">Hydrolase</keyword>
<gene>
    <name evidence="9" type="ORF">Slati_1856900</name>
</gene>
<accession>A0AAW2X155</accession>
<keyword evidence="1" id="KW-0808">Transferase</keyword>
<dbReference type="SUPFAM" id="SSF53098">
    <property type="entry name" value="Ribonuclease H-like"/>
    <property type="match status" value="1"/>
</dbReference>
<evidence type="ECO:0000256" key="1">
    <source>
        <dbReference type="ARBA" id="ARBA00022679"/>
    </source>
</evidence>
<dbReference type="InterPro" id="IPR043502">
    <property type="entry name" value="DNA/RNA_pol_sf"/>
</dbReference>
<reference evidence="9" key="1">
    <citation type="submission" date="2020-06" db="EMBL/GenBank/DDBJ databases">
        <authorList>
            <person name="Li T."/>
            <person name="Hu X."/>
            <person name="Zhang T."/>
            <person name="Song X."/>
            <person name="Zhang H."/>
            <person name="Dai N."/>
            <person name="Sheng W."/>
            <person name="Hou X."/>
            <person name="Wei L."/>
        </authorList>
    </citation>
    <scope>NUCLEOTIDE SEQUENCE</scope>
    <source>
        <strain evidence="9">KEN1</strain>
        <tissue evidence="9">Leaf</tissue>
    </source>
</reference>
<dbReference type="InterPro" id="IPR043128">
    <property type="entry name" value="Rev_trsase/Diguanyl_cyclase"/>
</dbReference>